<evidence type="ECO:0000256" key="6">
    <source>
        <dbReference type="ARBA" id="ARBA00022989"/>
    </source>
</evidence>
<comment type="subcellular location">
    <subcellularLocation>
        <location evidence="1">Membrane</location>
        <topology evidence="1">Multi-pass membrane protein</topology>
    </subcellularLocation>
</comment>
<dbReference type="PANTHER" id="PTHR14269:SF61">
    <property type="entry name" value="CDP-DIACYLGLYCEROL--SERINE O-PHOSPHATIDYLTRANSFERASE"/>
    <property type="match status" value="1"/>
</dbReference>
<feature type="transmembrane region" description="Helical" evidence="12">
    <location>
        <begin position="21"/>
        <end position="42"/>
    </location>
</feature>
<keyword evidence="3" id="KW-0444">Lipid biosynthesis</keyword>
<reference evidence="13" key="1">
    <citation type="journal article" date="2020" name="mSystems">
        <title>Genome- and Community-Level Interaction Insights into Carbon Utilization and Element Cycling Functions of Hydrothermarchaeota in Hydrothermal Sediment.</title>
        <authorList>
            <person name="Zhou Z."/>
            <person name="Liu Y."/>
            <person name="Xu W."/>
            <person name="Pan J."/>
            <person name="Luo Z.H."/>
            <person name="Li M."/>
        </authorList>
    </citation>
    <scope>NUCLEOTIDE SEQUENCE [LARGE SCALE GENOMIC DNA]</scope>
    <source>
        <strain evidence="13">HyVt-26</strain>
    </source>
</reference>
<evidence type="ECO:0000256" key="11">
    <source>
        <dbReference type="RuleBase" id="RU003750"/>
    </source>
</evidence>
<keyword evidence="5 12" id="KW-0812">Transmembrane</keyword>
<keyword evidence="10" id="KW-1208">Phospholipid metabolism</keyword>
<feature type="non-terminal residue" evidence="13">
    <location>
        <position position="167"/>
    </location>
</feature>
<evidence type="ECO:0000256" key="1">
    <source>
        <dbReference type="ARBA" id="ARBA00004141"/>
    </source>
</evidence>
<accession>A0A831JW67</accession>
<comment type="caution">
    <text evidence="13">The sequence shown here is derived from an EMBL/GenBank/DDBJ whole genome shotgun (WGS) entry which is preliminary data.</text>
</comment>
<keyword evidence="7" id="KW-0443">Lipid metabolism</keyword>
<keyword evidence="6 12" id="KW-1133">Transmembrane helix</keyword>
<keyword evidence="4 11" id="KW-0808">Transferase</keyword>
<organism evidence="13">
    <name type="scientific">Thiolapillus brandeum</name>
    <dbReference type="NCBI Taxonomy" id="1076588"/>
    <lineage>
        <taxon>Bacteria</taxon>
        <taxon>Pseudomonadati</taxon>
        <taxon>Pseudomonadota</taxon>
        <taxon>Gammaproteobacteria</taxon>
        <taxon>Chromatiales</taxon>
        <taxon>Sedimenticolaceae</taxon>
        <taxon>Thiolapillus</taxon>
    </lineage>
</organism>
<dbReference type="GO" id="GO:0016020">
    <property type="term" value="C:membrane"/>
    <property type="evidence" value="ECO:0007669"/>
    <property type="project" value="UniProtKB-SubCell"/>
</dbReference>
<dbReference type="Proteomes" id="UP000885822">
    <property type="component" value="Unassembled WGS sequence"/>
</dbReference>
<evidence type="ECO:0000256" key="10">
    <source>
        <dbReference type="ARBA" id="ARBA00023264"/>
    </source>
</evidence>
<dbReference type="Gene3D" id="1.20.120.1760">
    <property type="match status" value="1"/>
</dbReference>
<evidence type="ECO:0000256" key="7">
    <source>
        <dbReference type="ARBA" id="ARBA00023098"/>
    </source>
</evidence>
<dbReference type="InterPro" id="IPR043130">
    <property type="entry name" value="CDP-OH_PTrfase_TM_dom"/>
</dbReference>
<dbReference type="InterPro" id="IPR000462">
    <property type="entry name" value="CDP-OH_P_trans"/>
</dbReference>
<proteinExistence type="inferred from homology"/>
<dbReference type="GO" id="GO:0016780">
    <property type="term" value="F:phosphotransferase activity, for other substituted phosphate groups"/>
    <property type="evidence" value="ECO:0007669"/>
    <property type="project" value="InterPro"/>
</dbReference>
<dbReference type="AlphaFoldDB" id="A0A831JW67"/>
<evidence type="ECO:0000256" key="2">
    <source>
        <dbReference type="ARBA" id="ARBA00010441"/>
    </source>
</evidence>
<sequence length="167" mass="18202">MSEQKNDVLELDSRYLKRGRGIYLLPNLFNTAELFSGFYVVLAAMNPQFEKAAVAIFIAMILDGLDGRVARMTNTQTAFGAEYDSLSDMVAFGLAPALVMYEWALHSLGKPGWLAAFVYTAGAALRLARFNSRLDISDNHYFQGLPSPSAAAIVAASVWVAVDNNIA</sequence>
<keyword evidence="8 12" id="KW-0472">Membrane</keyword>
<name>A0A831JW67_9GAMM</name>
<gene>
    <name evidence="13" type="ORF">ENG92_00420</name>
</gene>
<dbReference type="PANTHER" id="PTHR14269">
    <property type="entry name" value="CDP-DIACYLGLYCEROL--GLYCEROL-3-PHOSPHATE 3-PHOSPHATIDYLTRANSFERASE-RELATED"/>
    <property type="match status" value="1"/>
</dbReference>
<evidence type="ECO:0000256" key="5">
    <source>
        <dbReference type="ARBA" id="ARBA00022692"/>
    </source>
</evidence>
<protein>
    <submittedName>
        <fullName evidence="13">Phosphatidylcholine/phosphatidylserine synthase</fullName>
    </submittedName>
</protein>
<evidence type="ECO:0000313" key="13">
    <source>
        <dbReference type="EMBL" id="HDK37470.1"/>
    </source>
</evidence>
<dbReference type="InterPro" id="IPR050324">
    <property type="entry name" value="CDP-alcohol_PTase-I"/>
</dbReference>
<keyword evidence="9" id="KW-0594">Phospholipid biosynthesis</keyword>
<comment type="similarity">
    <text evidence="2 11">Belongs to the CDP-alcohol phosphatidyltransferase class-I family.</text>
</comment>
<evidence type="ECO:0000256" key="9">
    <source>
        <dbReference type="ARBA" id="ARBA00023209"/>
    </source>
</evidence>
<dbReference type="Pfam" id="PF01066">
    <property type="entry name" value="CDP-OH_P_transf"/>
    <property type="match status" value="1"/>
</dbReference>
<dbReference type="GO" id="GO:0008654">
    <property type="term" value="P:phospholipid biosynthetic process"/>
    <property type="evidence" value="ECO:0007669"/>
    <property type="project" value="UniProtKB-KW"/>
</dbReference>
<dbReference type="PROSITE" id="PS00379">
    <property type="entry name" value="CDP_ALCOHOL_P_TRANSF"/>
    <property type="match status" value="1"/>
</dbReference>
<evidence type="ECO:0000256" key="3">
    <source>
        <dbReference type="ARBA" id="ARBA00022516"/>
    </source>
</evidence>
<evidence type="ECO:0000256" key="12">
    <source>
        <dbReference type="SAM" id="Phobius"/>
    </source>
</evidence>
<dbReference type="EMBL" id="DRCV01000021">
    <property type="protein sequence ID" value="HDK37470.1"/>
    <property type="molecule type" value="Genomic_DNA"/>
</dbReference>
<evidence type="ECO:0000256" key="8">
    <source>
        <dbReference type="ARBA" id="ARBA00023136"/>
    </source>
</evidence>
<evidence type="ECO:0000256" key="4">
    <source>
        <dbReference type="ARBA" id="ARBA00022679"/>
    </source>
</evidence>
<dbReference type="InterPro" id="IPR048254">
    <property type="entry name" value="CDP_ALCOHOL_P_TRANSF_CS"/>
</dbReference>